<dbReference type="Gene3D" id="3.10.170.10">
    <property type="match status" value="1"/>
</dbReference>
<dbReference type="EMBL" id="CP021235">
    <property type="protein sequence ID" value="ARS36471.1"/>
    <property type="molecule type" value="Genomic_DNA"/>
</dbReference>
<dbReference type="GO" id="GO:0008270">
    <property type="term" value="F:zinc ion binding"/>
    <property type="evidence" value="ECO:0007669"/>
    <property type="project" value="InterPro"/>
</dbReference>
<dbReference type="InterPro" id="IPR022409">
    <property type="entry name" value="PKD/Chitinase_dom"/>
</dbReference>
<dbReference type="InterPro" id="IPR050371">
    <property type="entry name" value="Fungal_virulence_M36"/>
</dbReference>
<dbReference type="STRING" id="709015.GCA_000472485_02855"/>
<sequence>MGKNLRAYTRLALVVAMLFGSIVSYGQGNSKSEKKQVPQAALDHIKKNKQKLEVTEEDIADLELSSETQSKKSGVKHLYVKQLYKGIEIHGAVSNISMGKDGRVITMGNRFHKEVGKKVKASQAQLDAERAVMAAARYLNTSLKEPLKVQEKSSGPNKAVTFSKGGISLEPITAKLIYQPMEDGSLKLAWEVAIYTLDAQDYWLLRLDADSGKVLDKDNLVAHCNFENNGPEGRALHESHSPQAAIPFAPEAVVAAAPLAANYYNVYPMPAESPNHGNRVQVSNTAADPVASPYGWHKVGANTYNTTRGNNVFAYEDPDNTGYVGAAQEVYGYSPDGGSELVFDFPVDFTKAPVTYRDAAITNLFYWNNLVHDVWYQYGFDEESGNFQADNFGKGGTAGDHVMAEAQDSRNIPATRNNANFATTPEGQRPRMQMYLWSGLPDQDMFRVASPASIAGSYPAVQAVFSKPLNSTPLTGKLVLVNDGSANPAEGCAALVNAAEVAGNIAVIYRGSCGFAVKAELAQAAGAVAMLVINNTSGAPIAMGGTPTVPINIPAVMVSDVTGASIRAQLDGGQEVSIVLKDDGSGPEVDGDLDNGIIVHEYGHGISNRLTGGRLLVNCLNNAEQMGEGWSDWFGLMMTIKPGDTAEKSRGIGTYASLEPTTGQGIRPAPYSPDFTVNGFTYGATNNTAISQPHGIGFVWATMLWDMSWALIEKYGYDEDIYNGSGGNNIAMQLVIDGLKLQECRPGFVNGRDAILLADRINNGGANQELIWSVFAKRGLGFSASQGLNTSRTDQVEAFDLPASYACATPLTVTAVPMSDVYTGGVATNLYLGYGPQQVTLQASGDATNSYSWSGNGESGLSDKYIANPVFTPTQAGTYTFTVEAVNEEQCTKQATIVINVVDVRCGDKKKRDKVLVCVQGASNCVDPNAVPALLASAGARLGDCSMSISVPATAVAATGLDDASDIAVSYPNPFSESTTISFKAKESGYTVLRVYDLTGRVVETLFEGNVESGVTYNHSFKAAGRKSGVYVYRIMNGGTTRSGTMLLMK</sequence>
<keyword evidence="8" id="KW-0378">Hydrolase</keyword>
<gene>
    <name evidence="13" type="ORF">CA264_14075</name>
</gene>
<evidence type="ECO:0000313" key="13">
    <source>
        <dbReference type="EMBL" id="ARS36471.1"/>
    </source>
</evidence>
<evidence type="ECO:0000259" key="12">
    <source>
        <dbReference type="SMART" id="SM00089"/>
    </source>
</evidence>
<evidence type="ECO:0000256" key="11">
    <source>
        <dbReference type="ARBA" id="ARBA00023145"/>
    </source>
</evidence>
<evidence type="ECO:0000256" key="7">
    <source>
        <dbReference type="ARBA" id="ARBA00022729"/>
    </source>
</evidence>
<keyword evidence="4" id="KW-0964">Secreted</keyword>
<dbReference type="GO" id="GO:0004222">
    <property type="term" value="F:metalloendopeptidase activity"/>
    <property type="evidence" value="ECO:0007669"/>
    <property type="project" value="InterPro"/>
</dbReference>
<evidence type="ECO:0000256" key="4">
    <source>
        <dbReference type="ARBA" id="ARBA00022525"/>
    </source>
</evidence>
<evidence type="ECO:0000256" key="3">
    <source>
        <dbReference type="ARBA" id="ARBA00006006"/>
    </source>
</evidence>
<dbReference type="InterPro" id="IPR046450">
    <property type="entry name" value="PA_dom_sf"/>
</dbReference>
<dbReference type="Gene3D" id="3.50.30.30">
    <property type="match status" value="1"/>
</dbReference>
<comment type="cofactor">
    <cofactor evidence="1">
        <name>Zn(2+)</name>
        <dbReference type="ChEBI" id="CHEBI:29105"/>
    </cofactor>
</comment>
<dbReference type="Pfam" id="PF07504">
    <property type="entry name" value="FTP"/>
    <property type="match status" value="1"/>
</dbReference>
<dbReference type="InterPro" id="IPR026444">
    <property type="entry name" value="Secre_tail"/>
</dbReference>
<dbReference type="InterPro" id="IPR013783">
    <property type="entry name" value="Ig-like_fold"/>
</dbReference>
<dbReference type="InterPro" id="IPR027268">
    <property type="entry name" value="Peptidase_M4/M1_CTD_sf"/>
</dbReference>
<proteinExistence type="inferred from homology"/>
<dbReference type="PANTHER" id="PTHR33478">
    <property type="entry name" value="EXTRACELLULAR METALLOPROTEINASE MEP"/>
    <property type="match status" value="1"/>
</dbReference>
<dbReference type="InterPro" id="IPR003137">
    <property type="entry name" value="PA_domain"/>
</dbReference>
<keyword evidence="7" id="KW-0732">Signal</keyword>
<keyword evidence="10 13" id="KW-0482">Metalloprotease</keyword>
<dbReference type="SMART" id="SM00089">
    <property type="entry name" value="PKD"/>
    <property type="match status" value="1"/>
</dbReference>
<reference evidence="14" key="1">
    <citation type="submission" date="2017-05" db="EMBL/GenBank/DDBJ databases">
        <authorList>
            <person name="Ray J."/>
            <person name="Price M."/>
            <person name="Deutschbauer A."/>
        </authorList>
    </citation>
    <scope>NUCLEOTIDE SEQUENCE [LARGE SCALE GENOMIC DNA]</scope>
    <source>
        <strain evidence="14">DSM 19842</strain>
    </source>
</reference>
<dbReference type="InterPro" id="IPR011096">
    <property type="entry name" value="FTP_domain"/>
</dbReference>
<evidence type="ECO:0000256" key="6">
    <source>
        <dbReference type="ARBA" id="ARBA00022723"/>
    </source>
</evidence>
<dbReference type="NCBIfam" id="NF038113">
    <property type="entry name" value="T9SSA_dep_M36"/>
    <property type="match status" value="1"/>
</dbReference>
<evidence type="ECO:0000256" key="5">
    <source>
        <dbReference type="ARBA" id="ARBA00022670"/>
    </source>
</evidence>
<dbReference type="PANTHER" id="PTHR33478:SF1">
    <property type="entry name" value="EXTRACELLULAR METALLOPROTEINASE MEP"/>
    <property type="match status" value="1"/>
</dbReference>
<dbReference type="InterPro" id="IPR001842">
    <property type="entry name" value="Peptidase_M36"/>
</dbReference>
<dbReference type="RefSeq" id="WP_025608042.1">
    <property type="nucleotide sequence ID" value="NZ_CP021235.1"/>
</dbReference>
<dbReference type="GO" id="GO:0005615">
    <property type="term" value="C:extracellular space"/>
    <property type="evidence" value="ECO:0007669"/>
    <property type="project" value="InterPro"/>
</dbReference>
<comment type="similarity">
    <text evidence="3">Belongs to the peptidase M36 family.</text>
</comment>
<keyword evidence="11" id="KW-0865">Zymogen</keyword>
<evidence type="ECO:0000256" key="1">
    <source>
        <dbReference type="ARBA" id="ARBA00001947"/>
    </source>
</evidence>
<dbReference type="Proteomes" id="UP000266292">
    <property type="component" value="Chromosome"/>
</dbReference>
<protein>
    <submittedName>
        <fullName evidence="13">Metalloprotease</fullName>
    </submittedName>
</protein>
<dbReference type="SUPFAM" id="SSF52025">
    <property type="entry name" value="PA domain"/>
    <property type="match status" value="1"/>
</dbReference>
<comment type="subcellular location">
    <subcellularLocation>
        <location evidence="2">Secreted</location>
    </subcellularLocation>
</comment>
<dbReference type="InterPro" id="IPR035986">
    <property type="entry name" value="PKD_dom_sf"/>
</dbReference>
<dbReference type="CDD" id="cd00146">
    <property type="entry name" value="PKD"/>
    <property type="match status" value="1"/>
</dbReference>
<accession>A0A1X9YUF9</accession>
<dbReference type="Pfam" id="PF02225">
    <property type="entry name" value="PA"/>
    <property type="match status" value="1"/>
</dbReference>
<keyword evidence="6" id="KW-0479">Metal-binding</keyword>
<dbReference type="OrthoDB" id="5377264at2"/>
<dbReference type="NCBIfam" id="TIGR04183">
    <property type="entry name" value="Por_Secre_tail"/>
    <property type="match status" value="1"/>
</dbReference>
<feature type="domain" description="PKD/Chitinase" evidence="12">
    <location>
        <begin position="823"/>
        <end position="902"/>
    </location>
</feature>
<evidence type="ECO:0000256" key="10">
    <source>
        <dbReference type="ARBA" id="ARBA00023049"/>
    </source>
</evidence>
<dbReference type="GO" id="GO:0006508">
    <property type="term" value="P:proteolysis"/>
    <property type="evidence" value="ECO:0007669"/>
    <property type="project" value="UniProtKB-KW"/>
</dbReference>
<evidence type="ECO:0000256" key="9">
    <source>
        <dbReference type="ARBA" id="ARBA00022833"/>
    </source>
</evidence>
<evidence type="ECO:0000256" key="2">
    <source>
        <dbReference type="ARBA" id="ARBA00004613"/>
    </source>
</evidence>
<dbReference type="KEGG" id="pact:CA264_14075"/>
<keyword evidence="9" id="KW-0862">Zinc</keyword>
<evidence type="ECO:0000256" key="8">
    <source>
        <dbReference type="ARBA" id="ARBA00022801"/>
    </source>
</evidence>
<dbReference type="CDD" id="cd04818">
    <property type="entry name" value="PA_subtilisin_1"/>
    <property type="match status" value="1"/>
</dbReference>
<evidence type="ECO:0000313" key="14">
    <source>
        <dbReference type="Proteomes" id="UP000266292"/>
    </source>
</evidence>
<dbReference type="Pfam" id="PF18962">
    <property type="entry name" value="Por_Secre_tail"/>
    <property type="match status" value="1"/>
</dbReference>
<dbReference type="CDD" id="cd09596">
    <property type="entry name" value="M36"/>
    <property type="match status" value="1"/>
</dbReference>
<dbReference type="AlphaFoldDB" id="A0A1X9YUF9"/>
<dbReference type="SUPFAM" id="SSF49299">
    <property type="entry name" value="PKD domain"/>
    <property type="match status" value="1"/>
</dbReference>
<organism evidence="13 14">
    <name type="scientific">Pontibacter actiniarum</name>
    <dbReference type="NCBI Taxonomy" id="323450"/>
    <lineage>
        <taxon>Bacteria</taxon>
        <taxon>Pseudomonadati</taxon>
        <taxon>Bacteroidota</taxon>
        <taxon>Cytophagia</taxon>
        <taxon>Cytophagales</taxon>
        <taxon>Hymenobacteraceae</taxon>
        <taxon>Pontibacter</taxon>
    </lineage>
</organism>
<dbReference type="Pfam" id="PF02128">
    <property type="entry name" value="Peptidase_M36"/>
    <property type="match status" value="1"/>
</dbReference>
<keyword evidence="14" id="KW-1185">Reference proteome</keyword>
<dbReference type="Gene3D" id="1.10.390.10">
    <property type="entry name" value="Neutral Protease Domain 2"/>
    <property type="match status" value="1"/>
</dbReference>
<name>A0A1X9YUF9_9BACT</name>
<dbReference type="Gene3D" id="2.60.40.10">
    <property type="entry name" value="Immunoglobulins"/>
    <property type="match status" value="1"/>
</dbReference>
<dbReference type="SUPFAM" id="SSF55486">
    <property type="entry name" value="Metalloproteases ('zincins'), catalytic domain"/>
    <property type="match status" value="1"/>
</dbReference>
<keyword evidence="5 13" id="KW-0645">Protease</keyword>